<dbReference type="InterPro" id="IPR041118">
    <property type="entry name" value="Rx_N"/>
</dbReference>
<dbReference type="GO" id="GO:0005524">
    <property type="term" value="F:ATP binding"/>
    <property type="evidence" value="ECO:0007669"/>
    <property type="project" value="UniProtKB-KW"/>
</dbReference>
<dbReference type="InterPro" id="IPR002182">
    <property type="entry name" value="NB-ARC"/>
</dbReference>
<dbReference type="Gene3D" id="3.40.50.300">
    <property type="entry name" value="P-loop containing nucleotide triphosphate hydrolases"/>
    <property type="match status" value="1"/>
</dbReference>
<evidence type="ECO:0000256" key="5">
    <source>
        <dbReference type="ARBA" id="ARBA00022821"/>
    </source>
</evidence>
<evidence type="ECO:0000256" key="7">
    <source>
        <dbReference type="SAM" id="MobiDB-lite"/>
    </source>
</evidence>
<evidence type="ECO:0000256" key="3">
    <source>
        <dbReference type="ARBA" id="ARBA00022737"/>
    </source>
</evidence>
<dbReference type="PRINTS" id="PR00364">
    <property type="entry name" value="DISEASERSIST"/>
</dbReference>
<dbReference type="SMART" id="SM00367">
    <property type="entry name" value="LRR_CC"/>
    <property type="match status" value="6"/>
</dbReference>
<dbReference type="SUPFAM" id="SSF52058">
    <property type="entry name" value="L domain-like"/>
    <property type="match status" value="4"/>
</dbReference>
<dbReference type="InterPro" id="IPR058922">
    <property type="entry name" value="WHD_DRP"/>
</dbReference>
<dbReference type="Proteomes" id="UP000006591">
    <property type="component" value="Chromosome 2"/>
</dbReference>
<dbReference type="Gene3D" id="3.80.10.10">
    <property type="entry name" value="Ribonuclease Inhibitor"/>
    <property type="match status" value="7"/>
</dbReference>
<evidence type="ECO:0000259" key="9">
    <source>
        <dbReference type="Pfam" id="PF18052"/>
    </source>
</evidence>
<evidence type="ECO:0000259" key="8">
    <source>
        <dbReference type="Pfam" id="PF00931"/>
    </source>
</evidence>
<protein>
    <recommendedName>
        <fullName evidence="14">NB-ARC domain-containing protein</fullName>
    </recommendedName>
</protein>
<evidence type="ECO:0000256" key="2">
    <source>
        <dbReference type="ARBA" id="ARBA00022614"/>
    </source>
</evidence>
<organism evidence="12">
    <name type="scientific">Oryza nivara</name>
    <name type="common">Indian wild rice</name>
    <name type="synonym">Oryza sativa f. spontanea</name>
    <dbReference type="NCBI Taxonomy" id="4536"/>
    <lineage>
        <taxon>Eukaryota</taxon>
        <taxon>Viridiplantae</taxon>
        <taxon>Streptophyta</taxon>
        <taxon>Embryophyta</taxon>
        <taxon>Tracheophyta</taxon>
        <taxon>Spermatophyta</taxon>
        <taxon>Magnoliopsida</taxon>
        <taxon>Liliopsida</taxon>
        <taxon>Poales</taxon>
        <taxon>Poaceae</taxon>
        <taxon>BOP clade</taxon>
        <taxon>Oryzoideae</taxon>
        <taxon>Oryzeae</taxon>
        <taxon>Oryzinae</taxon>
        <taxon>Oryza</taxon>
    </lineage>
</organism>
<dbReference type="GO" id="GO:0051707">
    <property type="term" value="P:response to other organism"/>
    <property type="evidence" value="ECO:0007669"/>
    <property type="project" value="UniProtKB-ARBA"/>
</dbReference>
<dbReference type="PANTHER" id="PTHR36766">
    <property type="entry name" value="PLANT BROAD-SPECTRUM MILDEW RESISTANCE PROTEIN RPW8"/>
    <property type="match status" value="1"/>
</dbReference>
<comment type="similarity">
    <text evidence="1">Belongs to the disease resistance NB-LRR family.</text>
</comment>
<evidence type="ECO:0000256" key="4">
    <source>
        <dbReference type="ARBA" id="ARBA00022741"/>
    </source>
</evidence>
<evidence type="ECO:0008006" key="14">
    <source>
        <dbReference type="Google" id="ProtNLM"/>
    </source>
</evidence>
<keyword evidence="3" id="KW-0677">Repeat</keyword>
<dbReference type="Gramene" id="ONIVA02G01290.1">
    <property type="protein sequence ID" value="ONIVA02G01290.1"/>
    <property type="gene ID" value="ONIVA02G01290"/>
</dbReference>
<reference evidence="12" key="2">
    <citation type="submission" date="2018-04" db="EMBL/GenBank/DDBJ databases">
        <title>OnivRS2 (Oryza nivara Reference Sequence Version 2).</title>
        <authorList>
            <person name="Zhang J."/>
            <person name="Kudrna D."/>
            <person name="Lee S."/>
            <person name="Talag J."/>
            <person name="Rajasekar S."/>
            <person name="Welchert J."/>
            <person name="Hsing Y.-I."/>
            <person name="Wing R.A."/>
        </authorList>
    </citation>
    <scope>NUCLEOTIDE SEQUENCE [LARGE SCALE GENOMIC DNA]</scope>
    <source>
        <strain evidence="12">SL10</strain>
    </source>
</reference>
<evidence type="ECO:0000259" key="10">
    <source>
        <dbReference type="Pfam" id="PF23559"/>
    </source>
</evidence>
<evidence type="ECO:0000256" key="1">
    <source>
        <dbReference type="ARBA" id="ARBA00008894"/>
    </source>
</evidence>
<dbReference type="InterPro" id="IPR027417">
    <property type="entry name" value="P-loop_NTPase"/>
</dbReference>
<accession>A0A0E0G077</accession>
<dbReference type="InterPro" id="IPR032675">
    <property type="entry name" value="LRR_dom_sf"/>
</dbReference>
<evidence type="ECO:0000259" key="11">
    <source>
        <dbReference type="Pfam" id="PF25019"/>
    </source>
</evidence>
<evidence type="ECO:0000313" key="12">
    <source>
        <dbReference type="EnsemblPlants" id="ONIVA02G01290.1"/>
    </source>
</evidence>
<dbReference type="GO" id="GO:0006952">
    <property type="term" value="P:defense response"/>
    <property type="evidence" value="ECO:0007669"/>
    <property type="project" value="UniProtKB-KW"/>
</dbReference>
<dbReference type="InterPro" id="IPR042197">
    <property type="entry name" value="Apaf_helical"/>
</dbReference>
<sequence length="2540" mass="287375">MFFGESSIMLLRSLHTLCKESKGLRLLWIYVTADDICTTHNLLNPYHLRYVEFIVVPTTNIFGSLDFVNTPIPQALTKFYHLQVLDASSRVNLVVPTDMNNLVNLRHLIAHEKVHSTIAGVGNLTSLQELIFKVQDASNFNIGQLRSMNELVILGISQLENVKTKEEAKSARLIDKEHLQELSLSWDDKNMNSGPTAEKTRDGVFEGLEPHHNLKHLQLTRYSGATSPTWLASNVKSLQVLHLENCREWQIINSLEMLPVLRKLKLIRMWNLMSVSIPSYLEELILVNTPKLEKCVGTYGSDLTSGLRVLVVKDCPCLNEFTLFHSDYFHTNQKLWFPSLNKLTIGHCHRIISWKILPLEEMRALKELELMDVPVVEELSVPSLEKLVLIQMPSLQRCSGITTSPLPVSTSQIHQKKLVSSLRKLTIHDCPSLIVSLPIPPSPLISDLSVKGISVFPTINLSHGTFSIESNELNELDNRILPFHNLKGLRSMYLQHCPNLSYVSSEVFSQLVALEHLSIEHCPNLFQPHSMSEPVHENSILNTDHLVLPSLRFLKISSCGIVGRWLTQMLPHLPSLEYFLLSDCPQIKLLSINQPTETEATSSLASVETASSRDEQILKIPCNLLRSLKWLRIWECADLEFSGVNRGFSGFTSLVMLQIRECPKLVSSLVTETNDTNVLLPQSLEHLNIGPLPANLQSYFPKGLPCLKKLSLNSGEYLKSVQLHSCSGLEYLQISRCPHLSVLEGLQHLSSLRRLCIQMNPELSAAWDLKLFPLSLVELGVRKVEGSFHSCSLSCLPSSTKLEIQDSPELVSLQLGYCTSLEKLEITNCKSLASIKGIQSIRNLRYLKVLFAPSLPPYLHGVSGIWSRLETLQISNAAVLSTPLCKQLTALRELMFLGKQGEGYDGETMVSLTEEQERALQLLTSLRVLAFSHLQNLKSLPTNLQSLDCLDELYITVCPSILRLPQMGLPPSLRYLSLYRCSEELCVQCRMAETANLRVGIYSASAIPRPGYASREKNGRGETCLGGSVGWTAWRAAPSGTWYRLLGGLAQSSTRDWTIARRMYRYWLVGRRPIPFTTHVTVSHGIAFLCLHKYISISSAHMVYPALPVLIWQPACQPSIVKLYDLESCGFCGANITHRMLERKQESEMRCAIWSSGGHWATMGRRSIMQVLARFFWASDRFHAELSRCKHVSKLSSLLQMQECISRIVKKHTPSFYDVGYYLVTVLAQSCREWPPRNETLVHAHRGCCDCESAIRRAAFSRDPPVVWWWGFRAGENLRQMDWFKVATIGWIMDWEVRIGCSLYPRPLCWQGHVIHTQCVFTSLTEFRPSSVIVSTCFHEIGTKPCQWQSSSSTAAEAAIGWVVQSILGSFFTGQMQVWTREVGLDKQVEELETEMRNMQMVLAEAEGTKIDNRPLSESLDEIKELIYDAEDVMDELDYYRLQRQIEGKGSSAAACTNPEESSASSSTPSYIQQISNRMNQNISWVMDGKKRKREEEEEPTHSVMLPPEVKHGISERINGIVNHLRIRGNPVQGVLQLEILRQIALPKQSQNGPRKSRLTISLMTEHKVYGRDAERDNIIELLTKGKSSDLDVVPLVGVGGVGKTTLARFVYNNNRIENHFDLRMWVCVSDNFNEKSLTCEMLDHVCKDRQEYGNISNFDALQKILLEKIRHKRFLLVLDDMWEDRDRKGWENLLAPLKCNEATGCMILVTTRRTSVARMTGTMSKIDVNGLDETEFWSLFKAWAFLGNENQERDPTLRSIGQHIAEALKGNPLAARSVGALLNWNVSFEHWRKIQYKWRSILEQDDDILAILKLSYEFLPVHLQYCFSYCSLFPKDHKFCGKKLVRAWISQNFVKCECHTKRLEEIGKQYLDKLVDWGFLEEVESHYVMHDLMHDLAEKVSSNEYATVDGLESKKISPGVRHLSIITTYDKEEHCNFPSEKAWKILPLEEMGALKELELIDVPVVEELSVPSLEKLVLIQMPSLQSCNGITASPPLQFSNSQVDQTEWVSSLCELKIHDCSNLVLPWPIPLVSYLSIKEVSAFPTLVIKQRKFTVKYSELSEMDGRIFPFHNLKSITSMRLENCPNLIYNWSEAFSQLIALKHLDISKCPSLLQRHVMSEFLHENTKPDTNYLVPSLKSLKIFSSGISGRWLTRTLPHLPSLEDFELRKCPQIKFLLISQSTGEATSSLASAETTSARDGQLLKMPCNLLRSLKRLCIYDCPDLEFCGGNGGFGGYTSLVELQIYGCPKLLSSPANEMDISLLPTSIQELWIGDLPSFFSPEGLSFLKRLWLSSSQDLKSLQLHSCTALEDLNIWGRQQLGVLEGLQGLSLLRRLNIEMNPELFAAWALKLQEQEQSGNQVGLFPPSLIELEISNLEGSIHPCFFSCLHSLTRLELGDSPELVTLQLGYCTALESLTIYDCKSLASIEGLQSIRNLRRLTTRDSPGVTPCLQLVSQQEGASGIWSRLEVLCTDGASVLTTSLCKHLTSLQSLVFWSRFNDDEPMVSLTEEQERALQLLTSLQQLEFSNHHYLESLPANL</sequence>
<dbReference type="eggNOG" id="KOG4658">
    <property type="taxonomic scope" value="Eukaryota"/>
</dbReference>
<dbReference type="Pfam" id="PF00931">
    <property type="entry name" value="NB-ARC"/>
    <property type="match status" value="1"/>
</dbReference>
<dbReference type="InterPro" id="IPR006553">
    <property type="entry name" value="Leu-rich_rpt_Cys-con_subtyp"/>
</dbReference>
<feature type="compositionally biased region" description="Low complexity" evidence="7">
    <location>
        <begin position="1459"/>
        <end position="1470"/>
    </location>
</feature>
<feature type="region of interest" description="Disordered" evidence="7">
    <location>
        <begin position="1450"/>
        <end position="1471"/>
    </location>
</feature>
<keyword evidence="6" id="KW-0067">ATP-binding</keyword>
<dbReference type="SUPFAM" id="SSF52540">
    <property type="entry name" value="P-loop containing nucleoside triphosphate hydrolases"/>
    <property type="match status" value="1"/>
</dbReference>
<feature type="domain" description="Disease resistance protein winged helix" evidence="10">
    <location>
        <begin position="1833"/>
        <end position="1898"/>
    </location>
</feature>
<dbReference type="HOGENOM" id="CLU_229941_0_0_1"/>
<dbReference type="EnsemblPlants" id="ONIVA02G01290.1">
    <property type="protein sequence ID" value="ONIVA02G01290.1"/>
    <property type="gene ID" value="ONIVA02G01290"/>
</dbReference>
<dbReference type="Gene3D" id="1.10.8.430">
    <property type="entry name" value="Helical domain of apoptotic protease-activating factors"/>
    <property type="match status" value="1"/>
</dbReference>
<dbReference type="InterPro" id="IPR056789">
    <property type="entry name" value="LRR_R13L1-DRL21"/>
</dbReference>
<keyword evidence="13" id="KW-1185">Reference proteome</keyword>
<dbReference type="GO" id="GO:0043531">
    <property type="term" value="F:ADP binding"/>
    <property type="evidence" value="ECO:0007669"/>
    <property type="project" value="InterPro"/>
</dbReference>
<name>A0A0E0G077_ORYNI</name>
<dbReference type="Pfam" id="PF23559">
    <property type="entry name" value="WHD_DRP"/>
    <property type="match status" value="1"/>
</dbReference>
<proteinExistence type="inferred from homology"/>
<feature type="domain" description="NB-ARC" evidence="8">
    <location>
        <begin position="1575"/>
        <end position="1746"/>
    </location>
</feature>
<dbReference type="PANTHER" id="PTHR36766:SF55">
    <property type="entry name" value="OS11G0492900 PROTEIN"/>
    <property type="match status" value="1"/>
</dbReference>
<dbReference type="STRING" id="4536.A0A0E0G077"/>
<dbReference type="Pfam" id="PF18052">
    <property type="entry name" value="Rx_N"/>
    <property type="match status" value="1"/>
</dbReference>
<feature type="domain" description="R13L1/DRL21-like LRR repeat region" evidence="11">
    <location>
        <begin position="142"/>
        <end position="269"/>
    </location>
</feature>
<keyword evidence="4" id="KW-0547">Nucleotide-binding</keyword>
<evidence type="ECO:0000256" key="6">
    <source>
        <dbReference type="ARBA" id="ARBA00022840"/>
    </source>
</evidence>
<feature type="domain" description="Disease resistance N-terminal" evidence="9">
    <location>
        <begin position="1368"/>
        <end position="1451"/>
    </location>
</feature>
<dbReference type="Pfam" id="PF25019">
    <property type="entry name" value="LRR_R13L1-DRL21"/>
    <property type="match status" value="1"/>
</dbReference>
<keyword evidence="2" id="KW-0433">Leucine-rich repeat</keyword>
<dbReference type="Gene3D" id="1.20.5.4130">
    <property type="match status" value="1"/>
</dbReference>
<dbReference type="Gene3D" id="1.10.10.10">
    <property type="entry name" value="Winged helix-like DNA-binding domain superfamily/Winged helix DNA-binding domain"/>
    <property type="match status" value="1"/>
</dbReference>
<dbReference type="InterPro" id="IPR036388">
    <property type="entry name" value="WH-like_DNA-bd_sf"/>
</dbReference>
<keyword evidence="5" id="KW-0611">Plant defense</keyword>
<reference evidence="12" key="1">
    <citation type="submission" date="2015-04" db="UniProtKB">
        <authorList>
            <consortium name="EnsemblPlants"/>
        </authorList>
    </citation>
    <scope>IDENTIFICATION</scope>
    <source>
        <strain evidence="12">SL10</strain>
    </source>
</reference>
<evidence type="ECO:0000313" key="13">
    <source>
        <dbReference type="Proteomes" id="UP000006591"/>
    </source>
</evidence>